<dbReference type="InterPro" id="IPR001338">
    <property type="entry name" value="Class_I_Hydrophobin"/>
</dbReference>
<feature type="chain" id="PRO_5041014434" description="Hydrophobin" evidence="2">
    <location>
        <begin position="19"/>
        <end position="124"/>
    </location>
</feature>
<accession>A0A4S8QRU4</accession>
<comment type="subcellular location">
    <subcellularLocation>
        <location evidence="2">Secreted</location>
        <location evidence="2">Cell wall</location>
    </subcellularLocation>
</comment>
<evidence type="ECO:0000313" key="4">
    <source>
        <dbReference type="Proteomes" id="UP000308671"/>
    </source>
</evidence>
<evidence type="ECO:0000256" key="2">
    <source>
        <dbReference type="RuleBase" id="RU365009"/>
    </source>
</evidence>
<name>A0A4S8QRU4_9HELO</name>
<comment type="caution">
    <text evidence="3">The sequence shown here is derived from an EMBL/GenBank/DDBJ whole genome shotgun (WGS) entry which is preliminary data.</text>
</comment>
<feature type="signal peptide" evidence="2">
    <location>
        <begin position="1"/>
        <end position="18"/>
    </location>
</feature>
<dbReference type="Pfam" id="PF01185">
    <property type="entry name" value="Hydrophobin"/>
    <property type="match status" value="1"/>
</dbReference>
<keyword evidence="2" id="KW-0732">Signal</keyword>
<dbReference type="OrthoDB" id="3513749at2759"/>
<dbReference type="EMBL" id="PQXL01000306">
    <property type="protein sequence ID" value="THV47500.1"/>
    <property type="molecule type" value="Genomic_DNA"/>
</dbReference>
<dbReference type="GO" id="GO:0005199">
    <property type="term" value="F:structural constituent of cell wall"/>
    <property type="evidence" value="ECO:0007669"/>
    <property type="project" value="InterPro"/>
</dbReference>
<keyword evidence="2" id="KW-0964">Secreted</keyword>
<comment type="similarity">
    <text evidence="2">Belongs to the fungal hydrophobin family.</text>
</comment>
<sequence>MRFTIATVVLSLAAMVVAIPTTESTIFARGGGQTCAQGQTLSCCQSVTSGGDGLLGNLLGLNCAEIPIPIIGVVLGGKCNSAPVCCNVNGGDTSPDCDDDSNSGGTQGGINVLTNSCVAIPIVL</sequence>
<evidence type="ECO:0000313" key="3">
    <source>
        <dbReference type="EMBL" id="THV47500.1"/>
    </source>
</evidence>
<keyword evidence="4" id="KW-1185">Reference proteome</keyword>
<reference evidence="3 4" key="1">
    <citation type="submission" date="2017-12" db="EMBL/GenBank/DDBJ databases">
        <title>Comparative genomics of Botrytis spp.</title>
        <authorList>
            <person name="Valero-Jimenez C.A."/>
            <person name="Tapia P."/>
            <person name="Veloso J."/>
            <person name="Silva-Moreno E."/>
            <person name="Staats M."/>
            <person name="Valdes J.H."/>
            <person name="Van Kan J.A.L."/>
        </authorList>
    </citation>
    <scope>NUCLEOTIDE SEQUENCE [LARGE SCALE GENOMIC DNA]</scope>
    <source>
        <strain evidence="3 4">MUCL435</strain>
    </source>
</reference>
<dbReference type="GO" id="GO:0009277">
    <property type="term" value="C:fungal-type cell wall"/>
    <property type="evidence" value="ECO:0007669"/>
    <property type="project" value="InterPro"/>
</dbReference>
<dbReference type="Proteomes" id="UP000308671">
    <property type="component" value="Unassembled WGS sequence"/>
</dbReference>
<organism evidence="3 4">
    <name type="scientific">Botrytis galanthina</name>
    <dbReference type="NCBI Taxonomy" id="278940"/>
    <lineage>
        <taxon>Eukaryota</taxon>
        <taxon>Fungi</taxon>
        <taxon>Dikarya</taxon>
        <taxon>Ascomycota</taxon>
        <taxon>Pezizomycotina</taxon>
        <taxon>Leotiomycetes</taxon>
        <taxon>Helotiales</taxon>
        <taxon>Sclerotiniaceae</taxon>
        <taxon>Botrytis</taxon>
    </lineage>
</organism>
<keyword evidence="2" id="KW-0134">Cell wall</keyword>
<gene>
    <name evidence="3" type="ORF">BGAL_0306g00050</name>
</gene>
<keyword evidence="1 2" id="KW-1015">Disulfide bond</keyword>
<evidence type="ECO:0000256" key="1">
    <source>
        <dbReference type="ARBA" id="ARBA00023157"/>
    </source>
</evidence>
<dbReference type="AlphaFoldDB" id="A0A4S8QRU4"/>
<proteinExistence type="inferred from homology"/>
<protein>
    <recommendedName>
        <fullName evidence="2">Hydrophobin</fullName>
    </recommendedName>
</protein>